<protein>
    <recommendedName>
        <fullName evidence="1">Polysaccharide pyruvyl transferase domain-containing protein</fullName>
    </recommendedName>
</protein>
<dbReference type="Pfam" id="PF04230">
    <property type="entry name" value="PS_pyruv_trans"/>
    <property type="match status" value="1"/>
</dbReference>
<evidence type="ECO:0000259" key="1">
    <source>
        <dbReference type="Pfam" id="PF04230"/>
    </source>
</evidence>
<feature type="domain" description="Polysaccharide pyruvyl transferase" evidence="1">
    <location>
        <begin position="65"/>
        <end position="365"/>
    </location>
</feature>
<accession>A0A250KTH7</accession>
<dbReference type="OrthoDB" id="1814359at2"/>
<evidence type="ECO:0000313" key="3">
    <source>
        <dbReference type="Proteomes" id="UP000266313"/>
    </source>
</evidence>
<dbReference type="Proteomes" id="UP000266313">
    <property type="component" value="Chromosome"/>
</dbReference>
<evidence type="ECO:0000313" key="2">
    <source>
        <dbReference type="EMBL" id="BBA34261.1"/>
    </source>
</evidence>
<name>A0A250KTH7_9GAMM</name>
<gene>
    <name evidence="2" type="ORF">sS8_2309</name>
</gene>
<dbReference type="KEGG" id="mmai:sS8_2309"/>
<dbReference type="InterPro" id="IPR007345">
    <property type="entry name" value="Polysacch_pyruvyl_Trfase"/>
</dbReference>
<dbReference type="PANTHER" id="PTHR36836">
    <property type="entry name" value="COLANIC ACID BIOSYNTHESIS PROTEIN WCAK"/>
    <property type="match status" value="1"/>
</dbReference>
<organism evidence="2 3">
    <name type="scientific">Methylocaldum marinum</name>
    <dbReference type="NCBI Taxonomy" id="1432792"/>
    <lineage>
        <taxon>Bacteria</taxon>
        <taxon>Pseudomonadati</taxon>
        <taxon>Pseudomonadota</taxon>
        <taxon>Gammaproteobacteria</taxon>
        <taxon>Methylococcales</taxon>
        <taxon>Methylococcaceae</taxon>
        <taxon>Methylocaldum</taxon>
    </lineage>
</organism>
<dbReference type="AlphaFoldDB" id="A0A250KTH7"/>
<keyword evidence="3" id="KW-1185">Reference proteome</keyword>
<dbReference type="EMBL" id="AP017928">
    <property type="protein sequence ID" value="BBA34261.1"/>
    <property type="molecule type" value="Genomic_DNA"/>
</dbReference>
<dbReference type="RefSeq" id="WP_119629703.1">
    <property type="nucleotide sequence ID" value="NZ_AP017928.1"/>
</dbReference>
<dbReference type="PANTHER" id="PTHR36836:SF1">
    <property type="entry name" value="COLANIC ACID BIOSYNTHESIS PROTEIN WCAK"/>
    <property type="match status" value="1"/>
</dbReference>
<proteinExistence type="predicted"/>
<sequence>MNVKLSFKSVRSRMRESVRIPLLYDEWRKERKRLAQIPPAPQTRQDVRSIIIAPADVISLTGSKGDEAMIAALVEGVRRHIPDCRFGIFSYGGEASHANIEPGVTPEPVWANPWSFRRVLDTVARYDAVAIVGGDVLDGYYTPITSLRLWMLGDLATRMGKPAVVLGFSFNASPSPKLGKCLNALDPALNVCVRDAVSLERFNRFSNIPGRLVADSAFLLHPRTDGSEVTRIRAWAEQQRARGRTVCGFNLHPMLIKSGDPVQLQALVDSAVATLSGLHDRRPVSFLLIPHDFRGGTLGDDAVLGPIYERIRADFGEHAIYPSAPLHAAELKALAGCTDFVVTGRMHLAIASLGQGVPVAVITYQDKFQGLFQHFGLPESLMMPPDRIRDPAEFTKTVSAALDAKQGLAEQVALKLPEVLRLAELNLSPLLGNVHDG</sequence>
<reference evidence="2 3" key="1">
    <citation type="submission" date="2016-12" db="EMBL/GenBank/DDBJ databases">
        <title>Genome sequencing of Methylocaldum marinum.</title>
        <authorList>
            <person name="Takeuchi M."/>
            <person name="Kamagata Y."/>
            <person name="Hiraoka S."/>
            <person name="Oshima K."/>
            <person name="Hattori M."/>
            <person name="Iwasaki W."/>
        </authorList>
    </citation>
    <scope>NUCLEOTIDE SEQUENCE [LARGE SCALE GENOMIC DNA]</scope>
    <source>
        <strain evidence="2 3">S8</strain>
    </source>
</reference>